<accession>A0A2P1PST6</accession>
<protein>
    <submittedName>
        <fullName evidence="2">Uncharacterized protein</fullName>
    </submittedName>
</protein>
<evidence type="ECO:0000313" key="2">
    <source>
        <dbReference type="EMBL" id="AVP97903.1"/>
    </source>
</evidence>
<evidence type="ECO:0000313" key="3">
    <source>
        <dbReference type="Proteomes" id="UP000241074"/>
    </source>
</evidence>
<dbReference type="RefSeq" id="WP_106891823.1">
    <property type="nucleotide sequence ID" value="NZ_CP027860.1"/>
</dbReference>
<name>A0A2P1PST6_9GAMM</name>
<gene>
    <name evidence="2" type="ORF">C7S18_12150</name>
</gene>
<sequence>MSRQRRKADPVPQSGGSWILGADGKLVPNPEQENTKPNPGKTALAEAEAAKRSARRSDNDKPAAEASGADSNGKE</sequence>
<dbReference type="Proteomes" id="UP000241074">
    <property type="component" value="Chromosome"/>
</dbReference>
<dbReference type="EMBL" id="CP027860">
    <property type="protein sequence ID" value="AVP97903.1"/>
    <property type="molecule type" value="Genomic_DNA"/>
</dbReference>
<keyword evidence="3" id="KW-1185">Reference proteome</keyword>
<feature type="region of interest" description="Disordered" evidence="1">
    <location>
        <begin position="1"/>
        <end position="75"/>
    </location>
</feature>
<evidence type="ECO:0000256" key="1">
    <source>
        <dbReference type="SAM" id="MobiDB-lite"/>
    </source>
</evidence>
<reference evidence="2 3" key="1">
    <citation type="submission" date="2018-03" db="EMBL/GenBank/DDBJ databases">
        <title>Ahniella affigens gen. nov., sp. nov., a gammaproteobacterium isolated from sandy soil near a stream.</title>
        <authorList>
            <person name="Ko Y."/>
            <person name="Kim J.-H."/>
        </authorList>
    </citation>
    <scope>NUCLEOTIDE SEQUENCE [LARGE SCALE GENOMIC DNA]</scope>
    <source>
        <strain evidence="2 3">D13</strain>
    </source>
</reference>
<dbReference type="AlphaFoldDB" id="A0A2P1PST6"/>
<reference evidence="2 3" key="2">
    <citation type="submission" date="2018-03" db="EMBL/GenBank/DDBJ databases">
        <authorList>
            <person name="Keele B.F."/>
        </authorList>
    </citation>
    <scope>NUCLEOTIDE SEQUENCE [LARGE SCALE GENOMIC DNA]</scope>
    <source>
        <strain evidence="2 3">D13</strain>
    </source>
</reference>
<organism evidence="2 3">
    <name type="scientific">Ahniella affigens</name>
    <dbReference type="NCBI Taxonomy" id="2021234"/>
    <lineage>
        <taxon>Bacteria</taxon>
        <taxon>Pseudomonadati</taxon>
        <taxon>Pseudomonadota</taxon>
        <taxon>Gammaproteobacteria</taxon>
        <taxon>Lysobacterales</taxon>
        <taxon>Rhodanobacteraceae</taxon>
        <taxon>Ahniella</taxon>
    </lineage>
</organism>
<proteinExistence type="predicted"/>
<dbReference type="KEGG" id="xba:C7S18_12150"/>
<feature type="compositionally biased region" description="Basic and acidic residues" evidence="1">
    <location>
        <begin position="48"/>
        <end position="63"/>
    </location>
</feature>